<dbReference type="SUPFAM" id="SSF141694">
    <property type="entry name" value="AF2212/PG0164-like"/>
    <property type="match status" value="1"/>
</dbReference>
<dbReference type="InterPro" id="IPR015018">
    <property type="entry name" value="DUF1905"/>
</dbReference>
<comment type="caution">
    <text evidence="1">The sequence shown here is derived from an EMBL/GenBank/DDBJ whole genome shotgun (WGS) entry which is preliminary data.</text>
</comment>
<dbReference type="InterPro" id="IPR037079">
    <property type="entry name" value="AF2212/PG0164-like_sf"/>
</dbReference>
<name>A0ABT6CPM5_9SPHN</name>
<dbReference type="Pfam" id="PF08922">
    <property type="entry name" value="DUF1905"/>
    <property type="match status" value="1"/>
</dbReference>
<protein>
    <submittedName>
        <fullName evidence="1">DUF1905 domain-containing protein</fullName>
    </submittedName>
</protein>
<gene>
    <name evidence="1" type="ORF">POM99_21935</name>
</gene>
<sequence>MSERIEATTPLWRWSGGESGGDWYFVSIDGEAGDALSAHALMERLELGRRRGFGSVKVRVTVGGSTWTTSAFPMKERGWSIPIKAAVRRAEGLNESEALTITIEPI</sequence>
<dbReference type="Gene3D" id="2.40.30.100">
    <property type="entry name" value="AF2212/PG0164-like"/>
    <property type="match status" value="1"/>
</dbReference>
<reference evidence="1 2" key="1">
    <citation type="submission" date="2023-03" db="EMBL/GenBank/DDBJ databases">
        <title>Novosphingobium cyanobacteriorum sp. nov., isolated from a eutrophic reservoir during the Microcystis bloom period.</title>
        <authorList>
            <person name="Kang M."/>
            <person name="Le V."/>
            <person name="Ko S.-R."/>
            <person name="Lee S.-A."/>
            <person name="Ahn C.-Y."/>
        </authorList>
    </citation>
    <scope>NUCLEOTIDE SEQUENCE [LARGE SCALE GENOMIC DNA]</scope>
    <source>
        <strain evidence="1 2">HBC54</strain>
    </source>
</reference>
<accession>A0ABT6CPM5</accession>
<dbReference type="RefSeq" id="WP_277280914.1">
    <property type="nucleotide sequence ID" value="NZ_JAROCY010000053.1"/>
</dbReference>
<dbReference type="Proteomes" id="UP001222770">
    <property type="component" value="Unassembled WGS sequence"/>
</dbReference>
<organism evidence="1 2">
    <name type="scientific">Novosphingobium cyanobacteriorum</name>
    <dbReference type="NCBI Taxonomy" id="3024215"/>
    <lineage>
        <taxon>Bacteria</taxon>
        <taxon>Pseudomonadati</taxon>
        <taxon>Pseudomonadota</taxon>
        <taxon>Alphaproteobacteria</taxon>
        <taxon>Sphingomonadales</taxon>
        <taxon>Sphingomonadaceae</taxon>
        <taxon>Novosphingobium</taxon>
    </lineage>
</organism>
<dbReference type="EMBL" id="JAROCY010000053">
    <property type="protein sequence ID" value="MDF8335870.1"/>
    <property type="molecule type" value="Genomic_DNA"/>
</dbReference>
<evidence type="ECO:0000313" key="2">
    <source>
        <dbReference type="Proteomes" id="UP001222770"/>
    </source>
</evidence>
<evidence type="ECO:0000313" key="1">
    <source>
        <dbReference type="EMBL" id="MDF8335870.1"/>
    </source>
</evidence>
<keyword evidence="2" id="KW-1185">Reference proteome</keyword>
<proteinExistence type="predicted"/>